<evidence type="ECO:0000256" key="1">
    <source>
        <dbReference type="SAM" id="MobiDB-lite"/>
    </source>
</evidence>
<gene>
    <name evidence="3" type="ORF">IV64_GL002218</name>
</gene>
<dbReference type="Pfam" id="PF07523">
    <property type="entry name" value="Big_3"/>
    <property type="match status" value="2"/>
</dbReference>
<dbReference type="InterPro" id="IPR013783">
    <property type="entry name" value="Ig-like_fold"/>
</dbReference>
<accession>A0A0R2MDC3</accession>
<dbReference type="AlphaFoldDB" id="A0A0R2MDC3"/>
<comment type="caution">
    <text evidence="3">The sequence shown here is derived from an EMBL/GenBank/DDBJ whole genome shotgun (WGS) entry which is preliminary data.</text>
</comment>
<dbReference type="EMBL" id="JQCL01000053">
    <property type="protein sequence ID" value="KRO11701.1"/>
    <property type="molecule type" value="Genomic_DNA"/>
</dbReference>
<keyword evidence="4" id="KW-1185">Reference proteome</keyword>
<feature type="compositionally biased region" description="Polar residues" evidence="1">
    <location>
        <begin position="513"/>
        <end position="522"/>
    </location>
</feature>
<name>A0A0R2MDC3_9LACO</name>
<feature type="compositionally biased region" description="Low complexity" evidence="1">
    <location>
        <begin position="529"/>
        <end position="577"/>
    </location>
</feature>
<sequence length="667" mass="68475">MTLNPRAIIRPNGSITAADLFQTALDGYGDSLIDANGQLSQAVTLSLGGLDLSNPTPGTYQISATYTDDANNVVTTTGSVSVAKTKEGITLTNDDQPVDLIAGPKPYFVSKSLVENATDGFGDPIDASQLQYDYYDLNNQPTTLDLTHAGQYQLKISYTDIVGNVVTKTVMVNLNPTKLKVQLKTASEAIVVGDNGFDPTSLVKTAIDEDGNPLMLTVVNAFARMARLGGNQLLITNHVDVTKSGTYTVDFSTTDIAGNTDNQSVAVTVYVPAKFDIQPAHTMILGEVFDPESLFMSGTGVDGSTLTAADLTYDLSGVDFTKAGVYQLPVSYKDQYGKLTTANSELTIKAQPVVGQAKITLNSVAPIVAAANQTFDPTQVIKAITTATGENVAVTDSAVTITSNVDPTIPGTYQVQVSYDGVSATATITVVAAPDTGDSGNGGTTTPTTPDTGNNGSTTTPTTPDTGNNGSTTTPTTPDNGGNGGTTTPTTPDNGGDGNTTTPAKPDNGGNGSTTKPTTPDNGGNGSITTPTTPDTGNGNVVSAPGNNGGTNTPATKPGTAAKAPVQSPTSQPQPVVAKKQSTDGQLESIQPAEAALVAPTTHVKAMTQPVKPASGKLVKLEEPTDAAQKASGELPQTDDQESLLRVVGAVLVGLLSLLGLASRRKF</sequence>
<feature type="region of interest" description="Disordered" evidence="1">
    <location>
        <begin position="433"/>
        <end position="586"/>
    </location>
</feature>
<dbReference type="NCBIfam" id="TIGR01167">
    <property type="entry name" value="LPXTG_anchor"/>
    <property type="match status" value="1"/>
</dbReference>
<evidence type="ECO:0000313" key="4">
    <source>
        <dbReference type="Proteomes" id="UP000051783"/>
    </source>
</evidence>
<dbReference type="InterPro" id="IPR022038">
    <property type="entry name" value="Ig-like_bact"/>
</dbReference>
<dbReference type="Proteomes" id="UP000051783">
    <property type="component" value="Unassembled WGS sequence"/>
</dbReference>
<evidence type="ECO:0000259" key="2">
    <source>
        <dbReference type="Pfam" id="PF07523"/>
    </source>
</evidence>
<dbReference type="Gene3D" id="2.60.40.10">
    <property type="entry name" value="Immunoglobulins"/>
    <property type="match status" value="2"/>
</dbReference>
<feature type="domain" description="Ig-like" evidence="2">
    <location>
        <begin position="374"/>
        <end position="430"/>
    </location>
</feature>
<feature type="domain" description="Ig-like" evidence="2">
    <location>
        <begin position="282"/>
        <end position="335"/>
    </location>
</feature>
<dbReference type="OrthoDB" id="2327454at2"/>
<protein>
    <recommendedName>
        <fullName evidence="2">Ig-like domain-containing protein</fullName>
    </recommendedName>
</protein>
<feature type="compositionally biased region" description="Low complexity" evidence="1">
    <location>
        <begin position="433"/>
        <end position="503"/>
    </location>
</feature>
<dbReference type="RefSeq" id="WP_057705955.1">
    <property type="nucleotide sequence ID" value="NZ_JQCL01000053.1"/>
</dbReference>
<reference evidence="3 4" key="1">
    <citation type="journal article" date="2015" name="Genome Announc.">
        <title>Expanding the biotechnology potential of lactobacilli through comparative genomics of 213 strains and associated genera.</title>
        <authorList>
            <person name="Sun Z."/>
            <person name="Harris H.M."/>
            <person name="McCann A."/>
            <person name="Guo C."/>
            <person name="Argimon S."/>
            <person name="Zhang W."/>
            <person name="Yang X."/>
            <person name="Jeffery I.B."/>
            <person name="Cooney J.C."/>
            <person name="Kagawa T.F."/>
            <person name="Liu W."/>
            <person name="Song Y."/>
            <person name="Salvetti E."/>
            <person name="Wrobel A."/>
            <person name="Rasinkangas P."/>
            <person name="Parkhill J."/>
            <person name="Rea M.C."/>
            <person name="O'Sullivan O."/>
            <person name="Ritari J."/>
            <person name="Douillard F.P."/>
            <person name="Paul Ross R."/>
            <person name="Yang R."/>
            <person name="Briner A.E."/>
            <person name="Felis G.E."/>
            <person name="de Vos W.M."/>
            <person name="Barrangou R."/>
            <person name="Klaenhammer T.R."/>
            <person name="Caufield P.W."/>
            <person name="Cui Y."/>
            <person name="Zhang H."/>
            <person name="O'Toole P.W."/>
        </authorList>
    </citation>
    <scope>NUCLEOTIDE SEQUENCE [LARGE SCALE GENOMIC DNA]</scope>
    <source>
        <strain evidence="3 4">LMG 26013</strain>
    </source>
</reference>
<proteinExistence type="predicted"/>
<dbReference type="STRING" id="942150.IV64_GL002218"/>
<organism evidence="3 4">
    <name type="scientific">Lactiplantibacillus xiangfangensis</name>
    <dbReference type="NCBI Taxonomy" id="942150"/>
    <lineage>
        <taxon>Bacteria</taxon>
        <taxon>Bacillati</taxon>
        <taxon>Bacillota</taxon>
        <taxon>Bacilli</taxon>
        <taxon>Lactobacillales</taxon>
        <taxon>Lactobacillaceae</taxon>
        <taxon>Lactiplantibacillus</taxon>
    </lineage>
</organism>
<evidence type="ECO:0000313" key="3">
    <source>
        <dbReference type="EMBL" id="KRO11701.1"/>
    </source>
</evidence>
<dbReference type="PATRIC" id="fig|942150.3.peg.2319"/>